<feature type="region of interest" description="Disordered" evidence="7">
    <location>
        <begin position="227"/>
        <end position="270"/>
    </location>
</feature>
<evidence type="ECO:0000256" key="1">
    <source>
        <dbReference type="ARBA" id="ARBA00004123"/>
    </source>
</evidence>
<accession>A0A0B6Z4D6</accession>
<dbReference type="Pfam" id="PF22061">
    <property type="entry name" value="CSN7_HB_subdom"/>
    <property type="match status" value="1"/>
</dbReference>
<feature type="domain" description="PCI" evidence="8">
    <location>
        <begin position="1"/>
        <end position="161"/>
    </location>
</feature>
<sequence length="270" mass="30208">MVVAMTAEKTSNPIEPFILLLKDVKGAEAASILNQAMGAPNVYVFGELLDLPNVQELSTGTHSTIYQLLNIFSYGTYRDYIGSTSKLPELTPQQLTKLRHLTVVSLATRSKCIPYSVLLEELAMENVRNLEDLIIEVIYADIIHGKLDQKHQQLEVDFALGRDIHEKALNEVVNVLEQWCSGCEGVLRSIEEQIHRANTCKEQQNQHRAALEQEVINIKKTIKTTQQQDLDEAMVTDSRSDLPILADKGSKKATKSKGLRGSNPGKLWNK</sequence>
<name>A0A0B6Z4D6_9EUPU</name>
<evidence type="ECO:0000256" key="5">
    <source>
        <dbReference type="ARBA" id="ARBA00022790"/>
    </source>
</evidence>
<dbReference type="AlphaFoldDB" id="A0A0B6Z4D6"/>
<dbReference type="InterPro" id="IPR041481">
    <property type="entry name" value="CSN7_helixI"/>
</dbReference>
<dbReference type="GO" id="GO:0005737">
    <property type="term" value="C:cytoplasm"/>
    <property type="evidence" value="ECO:0007669"/>
    <property type="project" value="UniProtKB-SubCell"/>
</dbReference>
<keyword evidence="4" id="KW-0963">Cytoplasm</keyword>
<comment type="similarity">
    <text evidence="3">Belongs to the CSN7/EIF3M family. CSN7 subfamily.</text>
</comment>
<dbReference type="InterPro" id="IPR045237">
    <property type="entry name" value="COPS7/eIF3m"/>
</dbReference>
<dbReference type="GO" id="GO:0008180">
    <property type="term" value="C:COP9 signalosome"/>
    <property type="evidence" value="ECO:0007669"/>
    <property type="project" value="UniProtKB-KW"/>
</dbReference>
<organism evidence="9">
    <name type="scientific">Arion vulgaris</name>
    <dbReference type="NCBI Taxonomy" id="1028688"/>
    <lineage>
        <taxon>Eukaryota</taxon>
        <taxon>Metazoa</taxon>
        <taxon>Spiralia</taxon>
        <taxon>Lophotrochozoa</taxon>
        <taxon>Mollusca</taxon>
        <taxon>Gastropoda</taxon>
        <taxon>Heterobranchia</taxon>
        <taxon>Euthyneura</taxon>
        <taxon>Panpulmonata</taxon>
        <taxon>Eupulmonata</taxon>
        <taxon>Stylommatophora</taxon>
        <taxon>Helicina</taxon>
        <taxon>Arionoidea</taxon>
        <taxon>Arionidae</taxon>
        <taxon>Arion</taxon>
    </lineage>
</organism>
<evidence type="ECO:0000256" key="4">
    <source>
        <dbReference type="ARBA" id="ARBA00022490"/>
    </source>
</evidence>
<reference evidence="9" key="1">
    <citation type="submission" date="2014-12" db="EMBL/GenBank/DDBJ databases">
        <title>Insight into the proteome of Arion vulgaris.</title>
        <authorList>
            <person name="Aradska J."/>
            <person name="Bulat T."/>
            <person name="Smidak R."/>
            <person name="Sarate P."/>
            <person name="Gangsoo J."/>
            <person name="Sialana F."/>
            <person name="Bilban M."/>
            <person name="Lubec G."/>
        </authorList>
    </citation>
    <scope>NUCLEOTIDE SEQUENCE</scope>
    <source>
        <tissue evidence="9">Skin</tissue>
    </source>
</reference>
<dbReference type="InterPro" id="IPR000717">
    <property type="entry name" value="PCI_dom"/>
</dbReference>
<dbReference type="GO" id="GO:0010387">
    <property type="term" value="P:COP9 signalosome assembly"/>
    <property type="evidence" value="ECO:0007669"/>
    <property type="project" value="InterPro"/>
</dbReference>
<protein>
    <recommendedName>
        <fullName evidence="8">PCI domain-containing protein</fullName>
    </recommendedName>
</protein>
<evidence type="ECO:0000256" key="2">
    <source>
        <dbReference type="ARBA" id="ARBA00004496"/>
    </source>
</evidence>
<evidence type="ECO:0000313" key="9">
    <source>
        <dbReference type="EMBL" id="CEK63403.1"/>
    </source>
</evidence>
<dbReference type="PROSITE" id="PS50250">
    <property type="entry name" value="PCI"/>
    <property type="match status" value="1"/>
</dbReference>
<evidence type="ECO:0000259" key="8">
    <source>
        <dbReference type="PROSITE" id="PS50250"/>
    </source>
</evidence>
<comment type="subcellular location">
    <subcellularLocation>
        <location evidence="2">Cytoplasm</location>
    </subcellularLocation>
    <subcellularLocation>
        <location evidence="1">Nucleus</location>
    </subcellularLocation>
</comment>
<dbReference type="SMART" id="SM00088">
    <property type="entry name" value="PINT"/>
    <property type="match status" value="1"/>
</dbReference>
<dbReference type="Pfam" id="PF18392">
    <property type="entry name" value="CSN7a_helixI"/>
    <property type="match status" value="1"/>
</dbReference>
<proteinExistence type="inferred from homology"/>
<gene>
    <name evidence="9" type="primary">ORF48184</name>
</gene>
<dbReference type="PANTHER" id="PTHR15350">
    <property type="entry name" value="COP9 SIGNALOSOME COMPLEX SUBUNIT 7/DENDRITIC CELL PROTEIN GA17"/>
    <property type="match status" value="1"/>
</dbReference>
<evidence type="ECO:0000256" key="3">
    <source>
        <dbReference type="ARBA" id="ARBA00008482"/>
    </source>
</evidence>
<evidence type="ECO:0000256" key="7">
    <source>
        <dbReference type="SAM" id="MobiDB-lite"/>
    </source>
</evidence>
<evidence type="ECO:0000256" key="6">
    <source>
        <dbReference type="ARBA" id="ARBA00023242"/>
    </source>
</evidence>
<dbReference type="EMBL" id="HACG01016538">
    <property type="protein sequence ID" value="CEK63403.1"/>
    <property type="molecule type" value="Transcribed_RNA"/>
</dbReference>
<dbReference type="Pfam" id="PF01399">
    <property type="entry name" value="PCI"/>
    <property type="match status" value="1"/>
</dbReference>
<keyword evidence="5" id="KW-0736">Signalosome</keyword>
<keyword evidence="6" id="KW-0539">Nucleus</keyword>
<dbReference type="PANTHER" id="PTHR15350:SF5">
    <property type="entry name" value="COP9 SIGNALOSOME COMPLEX SUBUNIT 7"/>
    <property type="match status" value="1"/>
</dbReference>